<evidence type="ECO:0000256" key="12">
    <source>
        <dbReference type="ARBA" id="ARBA00023125"/>
    </source>
</evidence>
<evidence type="ECO:0000256" key="5">
    <source>
        <dbReference type="ARBA" id="ARBA00022695"/>
    </source>
</evidence>
<feature type="domain" description="3'-5' exonuclease" evidence="17">
    <location>
        <begin position="349"/>
        <end position="530"/>
    </location>
</feature>
<accession>A0A3S9P2I7</accession>
<dbReference type="InterPro" id="IPR043502">
    <property type="entry name" value="DNA/RNA_pol_sf"/>
</dbReference>
<dbReference type="Gene3D" id="3.30.420.10">
    <property type="entry name" value="Ribonuclease H-like superfamily/Ribonuclease H"/>
    <property type="match status" value="1"/>
</dbReference>
<name>A0A3S9P2I7_9BACT</name>
<dbReference type="CDD" id="cd06139">
    <property type="entry name" value="DNA_polA_I_Ecoli_like_exo"/>
    <property type="match status" value="1"/>
</dbReference>
<dbReference type="Pfam" id="PF01367">
    <property type="entry name" value="5_3_exonuc"/>
    <property type="match status" value="1"/>
</dbReference>
<dbReference type="InterPro" id="IPR036397">
    <property type="entry name" value="RNaseH_sf"/>
</dbReference>
<dbReference type="GO" id="GO:0006302">
    <property type="term" value="P:double-strand break repair"/>
    <property type="evidence" value="ECO:0007669"/>
    <property type="project" value="TreeGrafter"/>
</dbReference>
<comment type="function">
    <text evidence="16">In addition to polymerase activity, this DNA polymerase exhibits 3'-5' and 5'-3' exonuclease activity.</text>
</comment>
<evidence type="ECO:0000256" key="6">
    <source>
        <dbReference type="ARBA" id="ARBA00022705"/>
    </source>
</evidence>
<dbReference type="EC" id="2.7.7.7" evidence="2 15"/>
<evidence type="ECO:0000256" key="3">
    <source>
        <dbReference type="ARBA" id="ARBA00020311"/>
    </source>
</evidence>
<evidence type="ECO:0000256" key="4">
    <source>
        <dbReference type="ARBA" id="ARBA00022679"/>
    </source>
</evidence>
<dbReference type="CDD" id="cd09898">
    <property type="entry name" value="H3TH_53EXO"/>
    <property type="match status" value="1"/>
</dbReference>
<keyword evidence="10 16" id="KW-0269">Exonuclease</keyword>
<evidence type="ECO:0000256" key="8">
    <source>
        <dbReference type="ARBA" id="ARBA00022763"/>
    </source>
</evidence>
<dbReference type="PANTHER" id="PTHR10133:SF27">
    <property type="entry name" value="DNA POLYMERASE NU"/>
    <property type="match status" value="1"/>
</dbReference>
<dbReference type="CDD" id="cd09859">
    <property type="entry name" value="PIN_53EXO"/>
    <property type="match status" value="1"/>
</dbReference>
<keyword evidence="21" id="KW-1185">Reference proteome</keyword>
<dbReference type="OrthoDB" id="9806424at2"/>
<evidence type="ECO:0000256" key="1">
    <source>
        <dbReference type="ARBA" id="ARBA00007705"/>
    </source>
</evidence>
<dbReference type="SMART" id="SM00474">
    <property type="entry name" value="35EXOc"/>
    <property type="match status" value="1"/>
</dbReference>
<dbReference type="NCBIfam" id="NF004397">
    <property type="entry name" value="PRK05755.1"/>
    <property type="match status" value="1"/>
</dbReference>
<dbReference type="InterPro" id="IPR029060">
    <property type="entry name" value="PIN-like_dom_sf"/>
</dbReference>
<dbReference type="InterPro" id="IPR036279">
    <property type="entry name" value="5-3_exonuclease_C_sf"/>
</dbReference>
<evidence type="ECO:0000256" key="14">
    <source>
        <dbReference type="ARBA" id="ARBA00049244"/>
    </source>
</evidence>
<evidence type="ECO:0000259" key="18">
    <source>
        <dbReference type="SMART" id="SM00475"/>
    </source>
</evidence>
<dbReference type="InterPro" id="IPR002421">
    <property type="entry name" value="5-3_exonuclease"/>
</dbReference>
<dbReference type="InterPro" id="IPR020045">
    <property type="entry name" value="DNA_polI_H3TH"/>
</dbReference>
<evidence type="ECO:0000256" key="2">
    <source>
        <dbReference type="ARBA" id="ARBA00012417"/>
    </source>
</evidence>
<dbReference type="Pfam" id="PF00476">
    <property type="entry name" value="DNA_pol_A"/>
    <property type="match status" value="1"/>
</dbReference>
<evidence type="ECO:0000256" key="13">
    <source>
        <dbReference type="ARBA" id="ARBA00023204"/>
    </source>
</evidence>
<dbReference type="InterPro" id="IPR008918">
    <property type="entry name" value="HhH2"/>
</dbReference>
<dbReference type="Gene3D" id="1.10.150.20">
    <property type="entry name" value="5' to 3' exonuclease, C-terminal subdomain"/>
    <property type="match status" value="2"/>
</dbReference>
<keyword evidence="11 16" id="KW-0239">DNA-directed DNA polymerase</keyword>
<dbReference type="GO" id="GO:0003677">
    <property type="term" value="F:DNA binding"/>
    <property type="evidence" value="ECO:0007669"/>
    <property type="project" value="UniProtKB-UniRule"/>
</dbReference>
<evidence type="ECO:0000259" key="19">
    <source>
        <dbReference type="SMART" id="SM00482"/>
    </source>
</evidence>
<evidence type="ECO:0000256" key="11">
    <source>
        <dbReference type="ARBA" id="ARBA00022932"/>
    </source>
</evidence>
<dbReference type="FunFam" id="1.10.150.20:FF:000002">
    <property type="entry name" value="DNA polymerase I"/>
    <property type="match status" value="1"/>
</dbReference>
<evidence type="ECO:0000256" key="10">
    <source>
        <dbReference type="ARBA" id="ARBA00022839"/>
    </source>
</evidence>
<dbReference type="GO" id="GO:0008409">
    <property type="term" value="F:5'-3' exonuclease activity"/>
    <property type="evidence" value="ECO:0007669"/>
    <property type="project" value="UniProtKB-UniRule"/>
</dbReference>
<dbReference type="PANTHER" id="PTHR10133">
    <property type="entry name" value="DNA POLYMERASE I"/>
    <property type="match status" value="1"/>
</dbReference>
<dbReference type="SUPFAM" id="SSF53098">
    <property type="entry name" value="Ribonuclease H-like"/>
    <property type="match status" value="1"/>
</dbReference>
<sequence>MDTKIMKKLFLLDGMALIFRAHFALIRNPRINSKGVNTSAPMGFVNSLLEILKKQNPTHIAVSFDLPAPTFRHKMFSEYKANRQETPEDISIAIPIVKKIVDAFNIPRIEMEGFEADDVIGTLATEASKRGFQTYMMTPDKDYAQLVDENTFLYRPSTKGGIEILGVNEVLEKFDLDRIDQVIDLLGLQGDAVDNIPGVPGVGPKTACKLLREYSTVEGIIEHSDELKGKLKERVQGNVEQALMSKELATIKLDVPVEFNEQELLISEPNKEELVKIFTELEFKTLLQRVFPGEKKTITPKKSIKAGEQASLFGGSTPSSSTSTIDTEEVVEEEVIIEKSTIATVNKNYRLIDSPERYEELVSYLSRQKEFAFDTETTSLDALEAEVVGMSFSATKDEAYYVPVPLDKEQANNIYTYFKPLFANQEILKIGQNLKYDLQVLETANVEVKGPFFDTMLAHYLLEPDKRHGMDAISEVYLNYVPVSIETILGKKGKKQKNMKDMSVQEVYEYACEDADVTLQLKEVFEPLLKDKGLDKLFSDLEMPLMETLKDMEREGVNLNVESLEKYSVELAESVEQLEKEIYILAEEEFTISSPKQLGIVLFEKMKLVDKPKKTKTGQYATGEEVLQGLRNHEIVGKILDFRQLNKLKSTYVDALPKLIKSDGRVHTTYNQAIAATGRLSSTDPNLQNIPIKTSRGREIRKAFVARNNDYTFVAADYSQVELRIMAAFSGDKEMIDAFKNGRDIHTATAAKVFNVAESDVDTEMRRKAKTANFGIIYGVSAFGLSQQLNIPRSEAKALIDAYWEEFPSVKKYMDDVIGKARDNEYVETLMGRRRYLRDINSRNFTVRGMAERNAINAPIQGTAADIIKKAMIEIQAWMKSEGLKSKMILQVHDELIFDTHNDELELLKAKIKELMEGAYDIGVPLEVEIGEGKNWLEAH</sequence>
<dbReference type="Gene3D" id="3.30.70.370">
    <property type="match status" value="1"/>
</dbReference>
<dbReference type="GO" id="GO:0003887">
    <property type="term" value="F:DNA-directed DNA polymerase activity"/>
    <property type="evidence" value="ECO:0007669"/>
    <property type="project" value="UniProtKB-UniRule"/>
</dbReference>
<keyword evidence="12 16" id="KW-0238">DNA-binding</keyword>
<evidence type="ECO:0000313" key="21">
    <source>
        <dbReference type="Proteomes" id="UP000267268"/>
    </source>
</evidence>
<dbReference type="CDD" id="cd08637">
    <property type="entry name" value="DNA_pol_A_pol_I_C"/>
    <property type="match status" value="1"/>
</dbReference>
<dbReference type="Proteomes" id="UP000267268">
    <property type="component" value="Chromosome 1"/>
</dbReference>
<gene>
    <name evidence="16 20" type="primary">polA</name>
    <name evidence="20" type="ORF">EI427_09215</name>
</gene>
<dbReference type="Gene3D" id="3.40.50.1010">
    <property type="entry name" value="5'-nuclease"/>
    <property type="match status" value="1"/>
</dbReference>
<dbReference type="InterPro" id="IPR002562">
    <property type="entry name" value="3'-5'_exonuclease_dom"/>
</dbReference>
<keyword evidence="6 16" id="KW-0235">DNA replication</keyword>
<evidence type="ECO:0000256" key="15">
    <source>
        <dbReference type="NCBIfam" id="TIGR00593"/>
    </source>
</evidence>
<feature type="domain" description="DNA-directed DNA polymerase family A palm" evidence="19">
    <location>
        <begin position="697"/>
        <end position="904"/>
    </location>
</feature>
<keyword evidence="5 16" id="KW-0548">Nucleotidyltransferase</keyword>
<organism evidence="20 21">
    <name type="scientific">Flammeovirga pectinis</name>
    <dbReference type="NCBI Taxonomy" id="2494373"/>
    <lineage>
        <taxon>Bacteria</taxon>
        <taxon>Pseudomonadati</taxon>
        <taxon>Bacteroidota</taxon>
        <taxon>Cytophagia</taxon>
        <taxon>Cytophagales</taxon>
        <taxon>Flammeovirgaceae</taxon>
        <taxon>Flammeovirga</taxon>
    </lineage>
</organism>
<dbReference type="SMART" id="SM00279">
    <property type="entry name" value="HhH2"/>
    <property type="match status" value="1"/>
</dbReference>
<evidence type="ECO:0000313" key="20">
    <source>
        <dbReference type="EMBL" id="AZQ62409.1"/>
    </source>
</evidence>
<dbReference type="Pfam" id="PF02739">
    <property type="entry name" value="5_3_exonuc_N"/>
    <property type="match status" value="1"/>
</dbReference>
<proteinExistence type="inferred from homology"/>
<keyword evidence="13 16" id="KW-0234">DNA repair</keyword>
<dbReference type="KEGG" id="fll:EI427_09215"/>
<dbReference type="Pfam" id="PF01612">
    <property type="entry name" value="DNA_pol_A_exo1"/>
    <property type="match status" value="1"/>
</dbReference>
<dbReference type="InterPro" id="IPR019760">
    <property type="entry name" value="DNA-dir_DNA_pol_A_CS"/>
</dbReference>
<dbReference type="SUPFAM" id="SSF88723">
    <property type="entry name" value="PIN domain-like"/>
    <property type="match status" value="1"/>
</dbReference>
<protein>
    <recommendedName>
        <fullName evidence="3 15">DNA polymerase I</fullName>
        <ecNumber evidence="2 15">2.7.7.7</ecNumber>
    </recommendedName>
</protein>
<evidence type="ECO:0000256" key="7">
    <source>
        <dbReference type="ARBA" id="ARBA00022722"/>
    </source>
</evidence>
<dbReference type="AlphaFoldDB" id="A0A3S9P2I7"/>
<comment type="similarity">
    <text evidence="1 16">Belongs to the DNA polymerase type-A family.</text>
</comment>
<keyword evidence="8 16" id="KW-0227">DNA damage</keyword>
<dbReference type="Gene3D" id="1.20.1060.10">
    <property type="entry name" value="Taq DNA Polymerase, Chain T, domain 4"/>
    <property type="match status" value="1"/>
</dbReference>
<dbReference type="InterPro" id="IPR020046">
    <property type="entry name" value="5-3_exonucl_a-hlix_arch_N"/>
</dbReference>
<dbReference type="GO" id="GO:0008408">
    <property type="term" value="F:3'-5' exonuclease activity"/>
    <property type="evidence" value="ECO:0007669"/>
    <property type="project" value="UniProtKB-UniRule"/>
</dbReference>
<dbReference type="SUPFAM" id="SSF47807">
    <property type="entry name" value="5' to 3' exonuclease, C-terminal subdomain"/>
    <property type="match status" value="1"/>
</dbReference>
<keyword evidence="7" id="KW-0540">Nuclease</keyword>
<keyword evidence="9 16" id="KW-0378">Hydrolase</keyword>
<dbReference type="SMART" id="SM00482">
    <property type="entry name" value="POLAc"/>
    <property type="match status" value="1"/>
</dbReference>
<dbReference type="FunFam" id="1.10.150.20:FF:000003">
    <property type="entry name" value="DNA polymerase I"/>
    <property type="match status" value="1"/>
</dbReference>
<dbReference type="SMART" id="SM00475">
    <property type="entry name" value="53EXOc"/>
    <property type="match status" value="1"/>
</dbReference>
<reference evidence="20 21" key="1">
    <citation type="submission" date="2018-12" db="EMBL/GenBank/DDBJ databases">
        <title>Flammeovirga pectinis sp. nov., isolated from the gut of the Korean scallop, Patinopecten yessoensis.</title>
        <authorList>
            <person name="Bae J.-W."/>
            <person name="Jeong Y.-S."/>
            <person name="Kang W."/>
        </authorList>
    </citation>
    <scope>NUCLEOTIDE SEQUENCE [LARGE SCALE GENOMIC DNA]</scope>
    <source>
        <strain evidence="20 21">L12M1</strain>
    </source>
</reference>
<dbReference type="PROSITE" id="PS00447">
    <property type="entry name" value="DNA_POLYMERASE_A"/>
    <property type="match status" value="1"/>
</dbReference>
<keyword evidence="4 16" id="KW-0808">Transferase</keyword>
<dbReference type="SUPFAM" id="SSF56672">
    <property type="entry name" value="DNA/RNA polymerases"/>
    <property type="match status" value="1"/>
</dbReference>
<evidence type="ECO:0000259" key="17">
    <source>
        <dbReference type="SMART" id="SM00474"/>
    </source>
</evidence>
<dbReference type="InterPro" id="IPR018320">
    <property type="entry name" value="DNA_polymerase_1"/>
</dbReference>
<dbReference type="GO" id="GO:0006261">
    <property type="term" value="P:DNA-templated DNA replication"/>
    <property type="evidence" value="ECO:0007669"/>
    <property type="project" value="UniProtKB-UniRule"/>
</dbReference>
<evidence type="ECO:0000256" key="9">
    <source>
        <dbReference type="ARBA" id="ARBA00022801"/>
    </source>
</evidence>
<dbReference type="InterPro" id="IPR001098">
    <property type="entry name" value="DNA-dir_DNA_pol_A_palm_dom"/>
</dbReference>
<dbReference type="InterPro" id="IPR002298">
    <property type="entry name" value="DNA_polymerase_A"/>
</dbReference>
<feature type="domain" description="5'-3' exonuclease" evidence="18">
    <location>
        <begin position="7"/>
        <end position="267"/>
    </location>
</feature>
<evidence type="ECO:0000256" key="16">
    <source>
        <dbReference type="RuleBase" id="RU004460"/>
    </source>
</evidence>
<dbReference type="NCBIfam" id="TIGR00593">
    <property type="entry name" value="pola"/>
    <property type="match status" value="1"/>
</dbReference>
<comment type="catalytic activity">
    <reaction evidence="14 16">
        <text>DNA(n) + a 2'-deoxyribonucleoside 5'-triphosphate = DNA(n+1) + diphosphate</text>
        <dbReference type="Rhea" id="RHEA:22508"/>
        <dbReference type="Rhea" id="RHEA-COMP:17339"/>
        <dbReference type="Rhea" id="RHEA-COMP:17340"/>
        <dbReference type="ChEBI" id="CHEBI:33019"/>
        <dbReference type="ChEBI" id="CHEBI:61560"/>
        <dbReference type="ChEBI" id="CHEBI:173112"/>
        <dbReference type="EC" id="2.7.7.7"/>
    </reaction>
</comment>
<dbReference type="PRINTS" id="PR00868">
    <property type="entry name" value="DNAPOLI"/>
</dbReference>
<dbReference type="EMBL" id="CP034562">
    <property type="protein sequence ID" value="AZQ62409.1"/>
    <property type="molecule type" value="Genomic_DNA"/>
</dbReference>
<dbReference type="InterPro" id="IPR012337">
    <property type="entry name" value="RNaseH-like_sf"/>
</dbReference>
<dbReference type="FunFam" id="1.20.1060.10:FF:000001">
    <property type="entry name" value="DNA polymerase I"/>
    <property type="match status" value="1"/>
</dbReference>